<sequence length="199" mass="21641">MSSPSSPSPSMSPSSPQAPRRRRLRGGYVASLVSAVVTLVVFGVLLALGPWVRHPAPDFISEVGTNLEAQLEVDEEDLDVIGVYGLSFDGICSFTTPSGTPGMSERRHVRSVDYGAEEWHLVQTLEVTESGTYDISCDNRKTEFGLASTYVSDSAGRRQFTWAITWITLPVLGLATTVTIAVVTRRRDRQEKAAASGRH</sequence>
<protein>
    <submittedName>
        <fullName evidence="3">Uncharacterized protein</fullName>
    </submittedName>
</protein>
<name>A0ABU7KI42_9ACTN</name>
<keyword evidence="2" id="KW-0812">Transmembrane</keyword>
<comment type="caution">
    <text evidence="3">The sequence shown here is derived from an EMBL/GenBank/DDBJ whole genome shotgun (WGS) entry which is preliminary data.</text>
</comment>
<dbReference type="EMBL" id="JAUUCC010000001">
    <property type="protein sequence ID" value="MEE2048961.1"/>
    <property type="molecule type" value="Genomic_DNA"/>
</dbReference>
<evidence type="ECO:0000256" key="1">
    <source>
        <dbReference type="SAM" id="MobiDB-lite"/>
    </source>
</evidence>
<feature type="transmembrane region" description="Helical" evidence="2">
    <location>
        <begin position="160"/>
        <end position="183"/>
    </location>
</feature>
<dbReference type="Proteomes" id="UP001348641">
    <property type="component" value="Unassembled WGS sequence"/>
</dbReference>
<feature type="region of interest" description="Disordered" evidence="1">
    <location>
        <begin position="1"/>
        <end position="21"/>
    </location>
</feature>
<feature type="compositionally biased region" description="Low complexity" evidence="1">
    <location>
        <begin position="1"/>
        <end position="15"/>
    </location>
</feature>
<gene>
    <name evidence="3" type="ORF">Q8A49_00425</name>
</gene>
<reference evidence="3 4" key="1">
    <citation type="submission" date="2023-07" db="EMBL/GenBank/DDBJ databases">
        <authorList>
            <person name="Girao M."/>
            <person name="Carvalho M.F."/>
        </authorList>
    </citation>
    <scope>NUCLEOTIDE SEQUENCE [LARGE SCALE GENOMIC DNA]</scope>
    <source>
        <strain evidence="3 4">66/93</strain>
    </source>
</reference>
<keyword evidence="2" id="KW-0472">Membrane</keyword>
<feature type="transmembrane region" description="Helical" evidence="2">
    <location>
        <begin position="28"/>
        <end position="52"/>
    </location>
</feature>
<dbReference type="RefSeq" id="WP_330156270.1">
    <property type="nucleotide sequence ID" value="NZ_BAAAJA010000006.1"/>
</dbReference>
<keyword evidence="2" id="KW-1133">Transmembrane helix</keyword>
<evidence type="ECO:0000256" key="2">
    <source>
        <dbReference type="SAM" id="Phobius"/>
    </source>
</evidence>
<proteinExistence type="predicted"/>
<accession>A0ABU7KI42</accession>
<organism evidence="3 4">
    <name type="scientific">Nocardiopsis tropica</name>
    <dbReference type="NCBI Taxonomy" id="109330"/>
    <lineage>
        <taxon>Bacteria</taxon>
        <taxon>Bacillati</taxon>
        <taxon>Actinomycetota</taxon>
        <taxon>Actinomycetes</taxon>
        <taxon>Streptosporangiales</taxon>
        <taxon>Nocardiopsidaceae</taxon>
        <taxon>Nocardiopsis</taxon>
    </lineage>
</organism>
<evidence type="ECO:0000313" key="3">
    <source>
        <dbReference type="EMBL" id="MEE2048961.1"/>
    </source>
</evidence>
<evidence type="ECO:0000313" key="4">
    <source>
        <dbReference type="Proteomes" id="UP001348641"/>
    </source>
</evidence>